<dbReference type="InterPro" id="IPR023214">
    <property type="entry name" value="HAD_sf"/>
</dbReference>
<dbReference type="RefSeq" id="WP_239676568.1">
    <property type="nucleotide sequence ID" value="NZ_CP070499.1"/>
</dbReference>
<dbReference type="GO" id="GO:0008967">
    <property type="term" value="F:phosphoglycolate phosphatase activity"/>
    <property type="evidence" value="ECO:0007669"/>
    <property type="project" value="TreeGrafter"/>
</dbReference>
<dbReference type="PANTHER" id="PTHR43434">
    <property type="entry name" value="PHOSPHOGLYCOLATE PHOSPHATASE"/>
    <property type="match status" value="1"/>
</dbReference>
<evidence type="ECO:0000313" key="1">
    <source>
        <dbReference type="EMBL" id="QSB14436.1"/>
    </source>
</evidence>
<evidence type="ECO:0000313" key="2">
    <source>
        <dbReference type="Proteomes" id="UP000662857"/>
    </source>
</evidence>
<dbReference type="InterPro" id="IPR050155">
    <property type="entry name" value="HAD-like_hydrolase_sf"/>
</dbReference>
<dbReference type="EMBL" id="CP070499">
    <property type="protein sequence ID" value="QSB14436.1"/>
    <property type="molecule type" value="Genomic_DNA"/>
</dbReference>
<dbReference type="Gene3D" id="3.40.50.1000">
    <property type="entry name" value="HAD superfamily/HAD-like"/>
    <property type="match status" value="1"/>
</dbReference>
<proteinExistence type="predicted"/>
<dbReference type="SUPFAM" id="SSF56784">
    <property type="entry name" value="HAD-like"/>
    <property type="match status" value="1"/>
</dbReference>
<dbReference type="Proteomes" id="UP000662857">
    <property type="component" value="Chromosome"/>
</dbReference>
<dbReference type="GO" id="GO:0006281">
    <property type="term" value="P:DNA repair"/>
    <property type="evidence" value="ECO:0007669"/>
    <property type="project" value="TreeGrafter"/>
</dbReference>
<keyword evidence="1" id="KW-0378">Hydrolase</keyword>
<accession>A0A895YIM7</accession>
<sequence length="216" mass="23005">MSGERHLVWDWNGTLSDDLTLVVSATNAALGSVGGPEITAEQHRQDFRRPIADYYAGVLGRPVDAAEFVELDRRFHEAYLAGLPCELAADAEEALRAWSGTQSLLSMWFHSDLVPAVAAHGLTDHFARIDGVPRQWLGQGSSKGPRLVAHLTELGLTDASVVMIGDTVDDAHAAAAAGADCVLYSGGFSSAEQLRTAGVPVVDTLLEAVWLAQRTG</sequence>
<dbReference type="PANTHER" id="PTHR43434:SF1">
    <property type="entry name" value="PHOSPHOGLYCOLATE PHOSPHATASE"/>
    <property type="match status" value="1"/>
</dbReference>
<name>A0A895YIM7_9ACTN</name>
<organism evidence="1 2">
    <name type="scientific">Natronosporangium hydrolyticum</name>
    <dbReference type="NCBI Taxonomy" id="2811111"/>
    <lineage>
        <taxon>Bacteria</taxon>
        <taxon>Bacillati</taxon>
        <taxon>Actinomycetota</taxon>
        <taxon>Actinomycetes</taxon>
        <taxon>Micromonosporales</taxon>
        <taxon>Micromonosporaceae</taxon>
        <taxon>Natronosporangium</taxon>
    </lineage>
</organism>
<keyword evidence="2" id="KW-1185">Reference proteome</keyword>
<reference evidence="1" key="1">
    <citation type="submission" date="2021-02" db="EMBL/GenBank/DDBJ databases">
        <title>Natrosporangium hydrolyticum gen. nov., sp. nov, a haloalkaliphilic actinobacterium from a soda solonchak soil.</title>
        <authorList>
            <person name="Sorokin D.Y."/>
            <person name="Khijniak T.V."/>
            <person name="Zakharycheva A.P."/>
            <person name="Boueva O.V."/>
            <person name="Ariskina E.V."/>
            <person name="Hahnke R.L."/>
            <person name="Bunk B."/>
            <person name="Sproer C."/>
            <person name="Schumann P."/>
            <person name="Evtushenko L.I."/>
            <person name="Kublanov I.V."/>
        </authorList>
    </citation>
    <scope>NUCLEOTIDE SEQUENCE</scope>
    <source>
        <strain evidence="1">DSM 106523</strain>
    </source>
</reference>
<dbReference type="Pfam" id="PF13242">
    <property type="entry name" value="Hydrolase_like"/>
    <property type="match status" value="1"/>
</dbReference>
<protein>
    <submittedName>
        <fullName evidence="1">HAD family hydrolase</fullName>
    </submittedName>
</protein>
<dbReference type="AlphaFoldDB" id="A0A895YIM7"/>
<dbReference type="Gene3D" id="1.10.150.240">
    <property type="entry name" value="Putative phosphatase, domain 2"/>
    <property type="match status" value="1"/>
</dbReference>
<dbReference type="KEGG" id="nhy:JQS43_23585"/>
<dbReference type="GO" id="GO:0005829">
    <property type="term" value="C:cytosol"/>
    <property type="evidence" value="ECO:0007669"/>
    <property type="project" value="TreeGrafter"/>
</dbReference>
<gene>
    <name evidence="1" type="ORF">JQS43_23585</name>
</gene>
<dbReference type="InterPro" id="IPR023198">
    <property type="entry name" value="PGP-like_dom2"/>
</dbReference>
<dbReference type="InterPro" id="IPR036412">
    <property type="entry name" value="HAD-like_sf"/>
</dbReference>